<evidence type="ECO:0000256" key="6">
    <source>
        <dbReference type="ARBA" id="ARBA00023125"/>
    </source>
</evidence>
<dbReference type="Proteomes" id="UP001597493">
    <property type="component" value="Unassembled WGS sequence"/>
</dbReference>
<evidence type="ECO:0000313" key="11">
    <source>
        <dbReference type="EMBL" id="MFD2662690.1"/>
    </source>
</evidence>
<dbReference type="InterPro" id="IPR020449">
    <property type="entry name" value="Tscrpt_reg_AraC-type_HTH"/>
</dbReference>
<evidence type="ECO:0000256" key="2">
    <source>
        <dbReference type="ARBA" id="ARBA00022490"/>
    </source>
</evidence>
<keyword evidence="2" id="KW-0963">Cytoplasm</keyword>
<evidence type="ECO:0000259" key="9">
    <source>
        <dbReference type="PROSITE" id="PS01124"/>
    </source>
</evidence>
<dbReference type="PROSITE" id="PS01124">
    <property type="entry name" value="HTH_ARAC_FAMILY_2"/>
    <property type="match status" value="1"/>
</dbReference>
<evidence type="ECO:0000256" key="7">
    <source>
        <dbReference type="ARBA" id="ARBA00023163"/>
    </source>
</evidence>
<evidence type="ECO:0000256" key="1">
    <source>
        <dbReference type="ARBA" id="ARBA00004496"/>
    </source>
</evidence>
<dbReference type="Gene3D" id="3.40.50.2300">
    <property type="match status" value="1"/>
</dbReference>
<dbReference type="RefSeq" id="WP_379277383.1">
    <property type="nucleotide sequence ID" value="NZ_JBHUGT010000042.1"/>
</dbReference>
<dbReference type="PROSITE" id="PS50110">
    <property type="entry name" value="RESPONSE_REGULATORY"/>
    <property type="match status" value="1"/>
</dbReference>
<organism evidence="11 12">
    <name type="scientific">Paenibacillus thailandensis</name>
    <dbReference type="NCBI Taxonomy" id="393250"/>
    <lineage>
        <taxon>Bacteria</taxon>
        <taxon>Bacillati</taxon>
        <taxon>Bacillota</taxon>
        <taxon>Bacilli</taxon>
        <taxon>Bacillales</taxon>
        <taxon>Paenibacillaceae</taxon>
        <taxon>Paenibacillus</taxon>
    </lineage>
</organism>
<sequence>MYNVLIIDDEEPLREAIRLLGDWKNLRVDRILEANNGLQGLALLKEHHIDLVMVDMKMPEMNGMEFLQKLQENYPDMPAIVISGFNDFEYTRQAIRSKVVDYLLKPINRQDLNQALNKAFGVLEERRKRESESIHNRITLNLSLPRLKEKIYWSIIERSFKKQPNETLLPLIGADREDGYYAVAVLRMLNAEKVAASRFKRDKELLYYAAANVLNEMEGPGLRSFSFAHPKREGEMIAVLRAESGGKEEMAFHAFHETGKALSALLELFAIESVAGFGTVGKGVMSLADSYDSARAAVAGLDLLRLRSGTVATPAEMPEESESAAKESKPYSLTGFIPAIRSSMEGGNYRQVKHIVGDVLRQRSVSGKFTLEEADRMLREFVIMLNDLALELGVARIDLPLAGAQGSSEPVVPSDYAGFDSYAALLNRIADDYCSAVSEAASATKPFNIGDIKAYIDSHYYEDIKISMFTEKYYLSREYLMKLFKQQFGFGIHEYVQKVRMEKAKALLDDPALKIQEISEMLGFKDKNYFSKAFRNYFNLSPTEYRAERSKALSGEK</sequence>
<keyword evidence="3 8" id="KW-0597">Phosphoprotein</keyword>
<dbReference type="PANTHER" id="PTHR42713">
    <property type="entry name" value="HISTIDINE KINASE-RELATED"/>
    <property type="match status" value="1"/>
</dbReference>
<dbReference type="SUPFAM" id="SSF46689">
    <property type="entry name" value="Homeodomain-like"/>
    <property type="match status" value="1"/>
</dbReference>
<proteinExistence type="predicted"/>
<dbReference type="InterPro" id="IPR018062">
    <property type="entry name" value="HTH_AraC-typ_CS"/>
</dbReference>
<dbReference type="PANTHER" id="PTHR42713:SF3">
    <property type="entry name" value="TRANSCRIPTIONAL REGULATORY PROTEIN HPTR"/>
    <property type="match status" value="1"/>
</dbReference>
<keyword evidence="7" id="KW-0804">Transcription</keyword>
<dbReference type="InterPro" id="IPR018060">
    <property type="entry name" value="HTH_AraC"/>
</dbReference>
<name>A0ABW5R2Z6_9BACL</name>
<gene>
    <name evidence="11" type="ORF">ACFSW5_20745</name>
</gene>
<comment type="caution">
    <text evidence="11">The sequence shown here is derived from an EMBL/GenBank/DDBJ whole genome shotgun (WGS) entry which is preliminary data.</text>
</comment>
<feature type="modified residue" description="4-aspartylphosphate" evidence="8">
    <location>
        <position position="55"/>
    </location>
</feature>
<comment type="subcellular location">
    <subcellularLocation>
        <location evidence="1">Cytoplasm</location>
    </subcellularLocation>
</comment>
<dbReference type="SUPFAM" id="SSF52172">
    <property type="entry name" value="CheY-like"/>
    <property type="match status" value="1"/>
</dbReference>
<dbReference type="Pfam" id="PF12833">
    <property type="entry name" value="HTH_18"/>
    <property type="match status" value="1"/>
</dbReference>
<dbReference type="InterPro" id="IPR009057">
    <property type="entry name" value="Homeodomain-like_sf"/>
</dbReference>
<dbReference type="Gene3D" id="1.10.10.60">
    <property type="entry name" value="Homeodomain-like"/>
    <property type="match status" value="2"/>
</dbReference>
<evidence type="ECO:0000256" key="3">
    <source>
        <dbReference type="ARBA" id="ARBA00022553"/>
    </source>
</evidence>
<dbReference type="PROSITE" id="PS00041">
    <property type="entry name" value="HTH_ARAC_FAMILY_1"/>
    <property type="match status" value="1"/>
</dbReference>
<reference evidence="12" key="1">
    <citation type="journal article" date="2019" name="Int. J. Syst. Evol. Microbiol.">
        <title>The Global Catalogue of Microorganisms (GCM) 10K type strain sequencing project: providing services to taxonomists for standard genome sequencing and annotation.</title>
        <authorList>
            <consortium name="The Broad Institute Genomics Platform"/>
            <consortium name="The Broad Institute Genome Sequencing Center for Infectious Disease"/>
            <person name="Wu L."/>
            <person name="Ma J."/>
        </authorList>
    </citation>
    <scope>NUCLEOTIDE SEQUENCE [LARGE SCALE GENOMIC DNA]</scope>
    <source>
        <strain evidence="12">TISTR 1827</strain>
    </source>
</reference>
<keyword evidence="6" id="KW-0238">DNA-binding</keyword>
<dbReference type="Pfam" id="PF00072">
    <property type="entry name" value="Response_reg"/>
    <property type="match status" value="1"/>
</dbReference>
<feature type="domain" description="HTH araC/xylS-type" evidence="9">
    <location>
        <begin position="450"/>
        <end position="548"/>
    </location>
</feature>
<dbReference type="PRINTS" id="PR00032">
    <property type="entry name" value="HTHARAC"/>
</dbReference>
<dbReference type="SMART" id="SM00342">
    <property type="entry name" value="HTH_ARAC"/>
    <property type="match status" value="1"/>
</dbReference>
<dbReference type="InterPro" id="IPR001789">
    <property type="entry name" value="Sig_transdc_resp-reg_receiver"/>
</dbReference>
<dbReference type="EMBL" id="JBHUMY010000032">
    <property type="protein sequence ID" value="MFD2662690.1"/>
    <property type="molecule type" value="Genomic_DNA"/>
</dbReference>
<dbReference type="InterPro" id="IPR051552">
    <property type="entry name" value="HptR"/>
</dbReference>
<keyword evidence="5" id="KW-0805">Transcription regulation</keyword>
<feature type="domain" description="Response regulatory" evidence="10">
    <location>
        <begin position="3"/>
        <end position="120"/>
    </location>
</feature>
<dbReference type="SMART" id="SM00448">
    <property type="entry name" value="REC"/>
    <property type="match status" value="1"/>
</dbReference>
<evidence type="ECO:0000313" key="12">
    <source>
        <dbReference type="Proteomes" id="UP001597493"/>
    </source>
</evidence>
<keyword evidence="4" id="KW-0902">Two-component regulatory system</keyword>
<evidence type="ECO:0000256" key="5">
    <source>
        <dbReference type="ARBA" id="ARBA00023015"/>
    </source>
</evidence>
<evidence type="ECO:0000259" key="10">
    <source>
        <dbReference type="PROSITE" id="PS50110"/>
    </source>
</evidence>
<evidence type="ECO:0000256" key="4">
    <source>
        <dbReference type="ARBA" id="ARBA00023012"/>
    </source>
</evidence>
<dbReference type="CDD" id="cd17536">
    <property type="entry name" value="REC_YesN-like"/>
    <property type="match status" value="1"/>
</dbReference>
<protein>
    <submittedName>
        <fullName evidence="11">Response regulator</fullName>
    </submittedName>
</protein>
<accession>A0ABW5R2Z6</accession>
<keyword evidence="12" id="KW-1185">Reference proteome</keyword>
<evidence type="ECO:0000256" key="8">
    <source>
        <dbReference type="PROSITE-ProRule" id="PRU00169"/>
    </source>
</evidence>
<dbReference type="InterPro" id="IPR011006">
    <property type="entry name" value="CheY-like_superfamily"/>
</dbReference>